<dbReference type="OrthoDB" id="9812943at2"/>
<dbReference type="Gene3D" id="3.40.50.300">
    <property type="entry name" value="P-loop containing nucleotide triphosphate hydrolases"/>
    <property type="match status" value="1"/>
</dbReference>
<comment type="pathway">
    <text evidence="5">Cofactor biosynthesis; coenzyme A biosynthesis; CoA from (R)-pantothenate: step 5/5.</text>
</comment>
<dbReference type="HAMAP" id="MF_00376">
    <property type="entry name" value="Dephospho_CoA_kinase"/>
    <property type="match status" value="1"/>
</dbReference>
<evidence type="ECO:0000256" key="3">
    <source>
        <dbReference type="ARBA" id="ARBA00022840"/>
    </source>
</evidence>
<dbReference type="InterPro" id="IPR001977">
    <property type="entry name" value="Depp_CoAkinase"/>
</dbReference>
<dbReference type="GO" id="GO:0005524">
    <property type="term" value="F:ATP binding"/>
    <property type="evidence" value="ECO:0007669"/>
    <property type="project" value="UniProtKB-UniRule"/>
</dbReference>
<name>A0A5C5XXC5_9BACT</name>
<evidence type="ECO:0000256" key="1">
    <source>
        <dbReference type="ARBA" id="ARBA00009018"/>
    </source>
</evidence>
<dbReference type="CDD" id="cd02022">
    <property type="entry name" value="DPCK"/>
    <property type="match status" value="1"/>
</dbReference>
<dbReference type="UniPathway" id="UPA00241">
    <property type="reaction ID" value="UER00356"/>
</dbReference>
<keyword evidence="4 5" id="KW-0173">Coenzyme A biosynthesis</keyword>
<dbReference type="EMBL" id="SJPK01000004">
    <property type="protein sequence ID" value="TWT67348.1"/>
    <property type="molecule type" value="Genomic_DNA"/>
</dbReference>
<dbReference type="Pfam" id="PF01121">
    <property type="entry name" value="CoaE"/>
    <property type="match status" value="1"/>
</dbReference>
<evidence type="ECO:0000313" key="8">
    <source>
        <dbReference type="Proteomes" id="UP000318053"/>
    </source>
</evidence>
<dbReference type="Proteomes" id="UP000318053">
    <property type="component" value="Unassembled WGS sequence"/>
</dbReference>
<keyword evidence="8" id="KW-1185">Reference proteome</keyword>
<dbReference type="PANTHER" id="PTHR10695:SF46">
    <property type="entry name" value="BIFUNCTIONAL COENZYME A SYNTHASE-RELATED"/>
    <property type="match status" value="1"/>
</dbReference>
<dbReference type="AlphaFoldDB" id="A0A5C5XXC5"/>
<keyword evidence="5 7" id="KW-0418">Kinase</keyword>
<protein>
    <recommendedName>
        <fullName evidence="5 6">Dephospho-CoA kinase</fullName>
        <ecNumber evidence="5 6">2.7.1.24</ecNumber>
    </recommendedName>
    <alternativeName>
        <fullName evidence="5">Dephosphocoenzyme A kinase</fullName>
    </alternativeName>
</protein>
<dbReference type="GO" id="GO:0004140">
    <property type="term" value="F:dephospho-CoA kinase activity"/>
    <property type="evidence" value="ECO:0007669"/>
    <property type="project" value="UniProtKB-UniRule"/>
</dbReference>
<feature type="binding site" evidence="5">
    <location>
        <begin position="17"/>
        <end position="22"/>
    </location>
    <ligand>
        <name>ATP</name>
        <dbReference type="ChEBI" id="CHEBI:30616"/>
    </ligand>
</feature>
<comment type="caution">
    <text evidence="7">The sequence shown here is derived from an EMBL/GenBank/DDBJ whole genome shotgun (WGS) entry which is preliminary data.</text>
</comment>
<keyword evidence="5 7" id="KW-0808">Transferase</keyword>
<comment type="subcellular location">
    <subcellularLocation>
        <location evidence="5">Cytoplasm</location>
    </subcellularLocation>
</comment>
<dbReference type="NCBIfam" id="TIGR00152">
    <property type="entry name" value="dephospho-CoA kinase"/>
    <property type="match status" value="1"/>
</dbReference>
<dbReference type="RefSeq" id="WP_146391239.1">
    <property type="nucleotide sequence ID" value="NZ_SJPK01000004.1"/>
</dbReference>
<dbReference type="PANTHER" id="PTHR10695">
    <property type="entry name" value="DEPHOSPHO-COA KINASE-RELATED"/>
    <property type="match status" value="1"/>
</dbReference>
<dbReference type="GO" id="GO:0015937">
    <property type="term" value="P:coenzyme A biosynthetic process"/>
    <property type="evidence" value="ECO:0007669"/>
    <property type="project" value="UniProtKB-UniRule"/>
</dbReference>
<evidence type="ECO:0000256" key="5">
    <source>
        <dbReference type="HAMAP-Rule" id="MF_00376"/>
    </source>
</evidence>
<comment type="similarity">
    <text evidence="1 5">Belongs to the CoaE family.</text>
</comment>
<evidence type="ECO:0000256" key="4">
    <source>
        <dbReference type="ARBA" id="ARBA00022993"/>
    </source>
</evidence>
<sequence>MTESPKTIVIGVIGPPCSGKSTVARIIESNGGVWIDADAIAKDQLTDPAVIDELVEHLGSGILSAEGAISRPDLADLVFGDDGESQGRLKQLESVIHPRTHAVIQSQIQQAAAERVPFVILDVPLLLESGWESQCDQVWCLQVSADRHEQLLAARGWDAAELARRERRQLSWSEKRRRSSWVIQNNGDVNDLREQIVDMLSQLQPESNSRHS</sequence>
<evidence type="ECO:0000313" key="7">
    <source>
        <dbReference type="EMBL" id="TWT67348.1"/>
    </source>
</evidence>
<evidence type="ECO:0000256" key="2">
    <source>
        <dbReference type="ARBA" id="ARBA00022741"/>
    </source>
</evidence>
<keyword evidence="3 5" id="KW-0067">ATP-binding</keyword>
<organism evidence="7 8">
    <name type="scientific">Allorhodopirellula solitaria</name>
    <dbReference type="NCBI Taxonomy" id="2527987"/>
    <lineage>
        <taxon>Bacteria</taxon>
        <taxon>Pseudomonadati</taxon>
        <taxon>Planctomycetota</taxon>
        <taxon>Planctomycetia</taxon>
        <taxon>Pirellulales</taxon>
        <taxon>Pirellulaceae</taxon>
        <taxon>Allorhodopirellula</taxon>
    </lineage>
</organism>
<comment type="function">
    <text evidence="5">Catalyzes the phosphorylation of the 3'-hydroxyl group of dephosphocoenzyme A to form coenzyme A.</text>
</comment>
<dbReference type="SUPFAM" id="SSF52540">
    <property type="entry name" value="P-loop containing nucleoside triphosphate hydrolases"/>
    <property type="match status" value="1"/>
</dbReference>
<proteinExistence type="inferred from homology"/>
<dbReference type="PROSITE" id="PS51219">
    <property type="entry name" value="DPCK"/>
    <property type="match status" value="1"/>
</dbReference>
<keyword evidence="2 5" id="KW-0547">Nucleotide-binding</keyword>
<accession>A0A5C5XXC5</accession>
<evidence type="ECO:0000256" key="6">
    <source>
        <dbReference type="NCBIfam" id="TIGR00152"/>
    </source>
</evidence>
<dbReference type="GO" id="GO:0005737">
    <property type="term" value="C:cytoplasm"/>
    <property type="evidence" value="ECO:0007669"/>
    <property type="project" value="UniProtKB-SubCell"/>
</dbReference>
<reference evidence="7 8" key="1">
    <citation type="submission" date="2019-02" db="EMBL/GenBank/DDBJ databases">
        <title>Deep-cultivation of Planctomycetes and their phenomic and genomic characterization uncovers novel biology.</title>
        <authorList>
            <person name="Wiegand S."/>
            <person name="Jogler M."/>
            <person name="Boedeker C."/>
            <person name="Pinto D."/>
            <person name="Vollmers J."/>
            <person name="Rivas-Marin E."/>
            <person name="Kohn T."/>
            <person name="Peeters S.H."/>
            <person name="Heuer A."/>
            <person name="Rast P."/>
            <person name="Oberbeckmann S."/>
            <person name="Bunk B."/>
            <person name="Jeske O."/>
            <person name="Meyerdierks A."/>
            <person name="Storesund J.E."/>
            <person name="Kallscheuer N."/>
            <person name="Luecker S."/>
            <person name="Lage O.M."/>
            <person name="Pohl T."/>
            <person name="Merkel B.J."/>
            <person name="Hornburger P."/>
            <person name="Mueller R.-W."/>
            <person name="Bruemmer F."/>
            <person name="Labrenz M."/>
            <person name="Spormann A.M."/>
            <person name="Op Den Camp H."/>
            <person name="Overmann J."/>
            <person name="Amann R."/>
            <person name="Jetten M.S.M."/>
            <person name="Mascher T."/>
            <person name="Medema M.H."/>
            <person name="Devos D.P."/>
            <person name="Kaster A.-K."/>
            <person name="Ovreas L."/>
            <person name="Rohde M."/>
            <person name="Galperin M.Y."/>
            <person name="Jogler C."/>
        </authorList>
    </citation>
    <scope>NUCLEOTIDE SEQUENCE [LARGE SCALE GENOMIC DNA]</scope>
    <source>
        <strain evidence="7 8">CA85</strain>
    </source>
</reference>
<comment type="catalytic activity">
    <reaction evidence="5">
        <text>3'-dephospho-CoA + ATP = ADP + CoA + H(+)</text>
        <dbReference type="Rhea" id="RHEA:18245"/>
        <dbReference type="ChEBI" id="CHEBI:15378"/>
        <dbReference type="ChEBI" id="CHEBI:30616"/>
        <dbReference type="ChEBI" id="CHEBI:57287"/>
        <dbReference type="ChEBI" id="CHEBI:57328"/>
        <dbReference type="ChEBI" id="CHEBI:456216"/>
        <dbReference type="EC" id="2.7.1.24"/>
    </reaction>
</comment>
<gene>
    <name evidence="5 7" type="primary">coaE</name>
    <name evidence="7" type="ORF">CA85_21980</name>
</gene>
<dbReference type="InterPro" id="IPR027417">
    <property type="entry name" value="P-loop_NTPase"/>
</dbReference>
<keyword evidence="5" id="KW-0963">Cytoplasm</keyword>
<dbReference type="EC" id="2.7.1.24" evidence="5 6"/>